<dbReference type="InterPro" id="IPR000792">
    <property type="entry name" value="Tscrpt_reg_LuxR_C"/>
</dbReference>
<dbReference type="InterPro" id="IPR013656">
    <property type="entry name" value="PAS_4"/>
</dbReference>
<dbReference type="Gene3D" id="3.30.450.20">
    <property type="entry name" value="PAS domain"/>
    <property type="match status" value="1"/>
</dbReference>
<dbReference type="EMBL" id="LNXY01000020">
    <property type="protein sequence ID" value="KTC88169.1"/>
    <property type="molecule type" value="Genomic_DNA"/>
</dbReference>
<dbReference type="PATRIC" id="fig|1212489.4.peg.1892"/>
<dbReference type="STRING" id="1212489.Ldro_1788"/>
<dbReference type="SMART" id="SM00421">
    <property type="entry name" value="HTH_LUXR"/>
    <property type="match status" value="1"/>
</dbReference>
<dbReference type="Gene3D" id="1.10.10.10">
    <property type="entry name" value="Winged helix-like DNA-binding domain superfamily/Winged helix DNA-binding domain"/>
    <property type="match status" value="1"/>
</dbReference>
<dbReference type="PROSITE" id="PS50043">
    <property type="entry name" value="HTH_LUXR_2"/>
    <property type="match status" value="1"/>
</dbReference>
<name>A0A0W0SXX5_9GAMM</name>
<protein>
    <submittedName>
        <fullName evidence="2">Transcriptional regulator LuxR</fullName>
    </submittedName>
</protein>
<dbReference type="SUPFAM" id="SSF55785">
    <property type="entry name" value="PYP-like sensor domain (PAS domain)"/>
    <property type="match status" value="1"/>
</dbReference>
<dbReference type="AlphaFoldDB" id="A0A0W0SXX5"/>
<dbReference type="Pfam" id="PF08448">
    <property type="entry name" value="PAS_4"/>
    <property type="match status" value="1"/>
</dbReference>
<dbReference type="InterPro" id="IPR036388">
    <property type="entry name" value="WH-like_DNA-bd_sf"/>
</dbReference>
<reference evidence="2 3" key="1">
    <citation type="submission" date="2015-11" db="EMBL/GenBank/DDBJ databases">
        <title>Genomic analysis of 38 Legionella species identifies large and diverse effector repertoires.</title>
        <authorList>
            <person name="Burstein D."/>
            <person name="Amaro F."/>
            <person name="Zusman T."/>
            <person name="Lifshitz Z."/>
            <person name="Cohen O."/>
            <person name="Gilbert J.A."/>
            <person name="Pupko T."/>
            <person name="Shuman H.A."/>
            <person name="Segal G."/>
        </authorList>
    </citation>
    <scope>NUCLEOTIDE SEQUENCE [LARGE SCALE GENOMIC DNA]</scope>
    <source>
        <strain evidence="2 3">ATCC 700990</strain>
    </source>
</reference>
<evidence type="ECO:0000313" key="2">
    <source>
        <dbReference type="EMBL" id="KTC88169.1"/>
    </source>
</evidence>
<proteinExistence type="predicted"/>
<dbReference type="SUPFAM" id="SSF46894">
    <property type="entry name" value="C-terminal effector domain of the bipartite response regulators"/>
    <property type="match status" value="1"/>
</dbReference>
<organism evidence="2 3">
    <name type="scientific">Legionella drozanskii LLAP-1</name>
    <dbReference type="NCBI Taxonomy" id="1212489"/>
    <lineage>
        <taxon>Bacteria</taxon>
        <taxon>Pseudomonadati</taxon>
        <taxon>Pseudomonadota</taxon>
        <taxon>Gammaproteobacteria</taxon>
        <taxon>Legionellales</taxon>
        <taxon>Legionellaceae</taxon>
        <taxon>Legionella</taxon>
    </lineage>
</organism>
<accession>A0A0W0SXX5</accession>
<dbReference type="Pfam" id="PF00196">
    <property type="entry name" value="GerE"/>
    <property type="match status" value="1"/>
</dbReference>
<feature type="domain" description="HTH luxR-type" evidence="1">
    <location>
        <begin position="155"/>
        <end position="220"/>
    </location>
</feature>
<dbReference type="GO" id="GO:0003677">
    <property type="term" value="F:DNA binding"/>
    <property type="evidence" value="ECO:0007669"/>
    <property type="project" value="InterPro"/>
</dbReference>
<keyword evidence="3" id="KW-1185">Reference proteome</keyword>
<dbReference type="RefSeq" id="WP_083497923.1">
    <property type="nucleotide sequence ID" value="NZ_CAAAIU010000013.1"/>
</dbReference>
<dbReference type="InterPro" id="IPR016032">
    <property type="entry name" value="Sig_transdc_resp-reg_C-effctor"/>
</dbReference>
<dbReference type="InterPro" id="IPR035965">
    <property type="entry name" value="PAS-like_dom_sf"/>
</dbReference>
<gene>
    <name evidence="2" type="primary">luxR</name>
    <name evidence="2" type="ORF">Ldro_1788</name>
</gene>
<dbReference type="Proteomes" id="UP000054736">
    <property type="component" value="Unassembled WGS sequence"/>
</dbReference>
<sequence length="240" mass="27318">MTKIDVKLKSLFDLMPGAWGCKDENSVFMYANKEYGQIIGLDHHEDVIGKTDFDMPCDTVNFAEMFREQDKQVIQTMSKMRILDIHPFAGGQWKAYIFTKTPLLDEETNLCVGTIFHGMDVTNVTTLEIGSFLSRMSVEGVSNDLCGQSSYMLNATFNDIKLTDRQSEVLFYILRGKTAKQISLYLNLSSRTVEEYLLQLKHKFNADNKYELIDKAIAAGFLNTIPESIFNTQLSIVMKD</sequence>
<comment type="caution">
    <text evidence="2">The sequence shown here is derived from an EMBL/GenBank/DDBJ whole genome shotgun (WGS) entry which is preliminary data.</text>
</comment>
<dbReference type="GO" id="GO:0006355">
    <property type="term" value="P:regulation of DNA-templated transcription"/>
    <property type="evidence" value="ECO:0007669"/>
    <property type="project" value="InterPro"/>
</dbReference>
<dbReference type="PRINTS" id="PR00038">
    <property type="entry name" value="HTHLUXR"/>
</dbReference>
<dbReference type="CDD" id="cd06170">
    <property type="entry name" value="LuxR_C_like"/>
    <property type="match status" value="1"/>
</dbReference>
<evidence type="ECO:0000313" key="3">
    <source>
        <dbReference type="Proteomes" id="UP000054736"/>
    </source>
</evidence>
<evidence type="ECO:0000259" key="1">
    <source>
        <dbReference type="PROSITE" id="PS50043"/>
    </source>
</evidence>